<gene>
    <name evidence="2" type="ORF">NDU88_007803</name>
</gene>
<feature type="region of interest" description="Disordered" evidence="1">
    <location>
        <begin position="1"/>
        <end position="21"/>
    </location>
</feature>
<comment type="caution">
    <text evidence="2">The sequence shown here is derived from an EMBL/GenBank/DDBJ whole genome shotgun (WGS) entry which is preliminary data.</text>
</comment>
<feature type="region of interest" description="Disordered" evidence="1">
    <location>
        <begin position="53"/>
        <end position="81"/>
    </location>
</feature>
<dbReference type="EMBL" id="JANPWB010000013">
    <property type="protein sequence ID" value="KAJ1110452.1"/>
    <property type="molecule type" value="Genomic_DNA"/>
</dbReference>
<dbReference type="Proteomes" id="UP001066276">
    <property type="component" value="Chromosome 9"/>
</dbReference>
<evidence type="ECO:0000313" key="3">
    <source>
        <dbReference type="Proteomes" id="UP001066276"/>
    </source>
</evidence>
<reference evidence="2" key="1">
    <citation type="journal article" date="2022" name="bioRxiv">
        <title>Sequencing and chromosome-scale assembly of the giantPleurodeles waltlgenome.</title>
        <authorList>
            <person name="Brown T."/>
            <person name="Elewa A."/>
            <person name="Iarovenko S."/>
            <person name="Subramanian E."/>
            <person name="Araus A.J."/>
            <person name="Petzold A."/>
            <person name="Susuki M."/>
            <person name="Suzuki K.-i.T."/>
            <person name="Hayashi T."/>
            <person name="Toyoda A."/>
            <person name="Oliveira C."/>
            <person name="Osipova E."/>
            <person name="Leigh N.D."/>
            <person name="Simon A."/>
            <person name="Yun M.H."/>
        </authorList>
    </citation>
    <scope>NUCLEOTIDE SEQUENCE</scope>
    <source>
        <strain evidence="2">20211129_DDA</strain>
        <tissue evidence="2">Liver</tissue>
    </source>
</reference>
<keyword evidence="3" id="KW-1185">Reference proteome</keyword>
<organism evidence="2 3">
    <name type="scientific">Pleurodeles waltl</name>
    <name type="common">Iberian ribbed newt</name>
    <dbReference type="NCBI Taxonomy" id="8319"/>
    <lineage>
        <taxon>Eukaryota</taxon>
        <taxon>Metazoa</taxon>
        <taxon>Chordata</taxon>
        <taxon>Craniata</taxon>
        <taxon>Vertebrata</taxon>
        <taxon>Euteleostomi</taxon>
        <taxon>Amphibia</taxon>
        <taxon>Batrachia</taxon>
        <taxon>Caudata</taxon>
        <taxon>Salamandroidea</taxon>
        <taxon>Salamandridae</taxon>
        <taxon>Pleurodelinae</taxon>
        <taxon>Pleurodeles</taxon>
    </lineage>
</organism>
<protein>
    <submittedName>
        <fullName evidence="2">Uncharacterized protein</fullName>
    </submittedName>
</protein>
<sequence>MEPLCAPFPGGGRNLDGPPFPRGNCWRQTCVAALGLELPVGLAASVREERRSVHLEGHDLGPTGPRRGAGGGEADGRTSPT</sequence>
<name>A0AAV7N543_PLEWA</name>
<dbReference type="AlphaFoldDB" id="A0AAV7N543"/>
<proteinExistence type="predicted"/>
<evidence type="ECO:0000256" key="1">
    <source>
        <dbReference type="SAM" id="MobiDB-lite"/>
    </source>
</evidence>
<evidence type="ECO:0000313" key="2">
    <source>
        <dbReference type="EMBL" id="KAJ1110452.1"/>
    </source>
</evidence>
<accession>A0AAV7N543</accession>